<dbReference type="InterPro" id="IPR004559">
    <property type="entry name" value="HemW-like"/>
</dbReference>
<dbReference type="GeneID" id="20221786"/>
<protein>
    <recommendedName>
        <fullName evidence="2">Radical S-adenosyl methionine domain-containing protein 1, mitochondrial</fullName>
    </recommendedName>
    <alternativeName>
        <fullName evidence="3">Putative heme chaperone</fullName>
    </alternativeName>
</protein>
<dbReference type="PANTHER" id="PTHR13932:SF5">
    <property type="entry name" value="RADICAL S-ADENOSYL METHIONINE DOMAIN-CONTAINING PROTEIN 1, MITOCHONDRIAL"/>
    <property type="match status" value="1"/>
</dbReference>
<dbReference type="PANTHER" id="PTHR13932">
    <property type="entry name" value="COPROPORPHYRINIGEN III OXIDASE"/>
    <property type="match status" value="1"/>
</dbReference>
<sequence>MRRAWPQLLRCCALAAALQSTAPPRSLYVHLPFCRRRCFYCDFPVVVAGEASATRDRATARYVDLLEHEMASWDARAAPLDAVYLGGGTPSLVEPAHIRRLLDGVRGAVGVAEGAEVTIECDPGTFDAEKLAAYVAAGVTRVSLGVQSFDDGVLEAAGRAHRRADALAAVAAVRAADLPHGWSLDLISGLPGLDGGLWRDTLAEALAFEPPHVSSYDLQVEAGTAFGRWYDDDGAKPSPARPALPDEALAADMYRDASRLLRGAGYWHYEISSYARTPARKAVHNALYWRPRASWLALGLGATSSAGGDRFTRPRAMADYEAWVAGGAAVGESDESDGADWLLDELLTGLRTSDGVDLGRVRAEYGADAEAAVRRGAADAVAANLATLEGDALALADPDGFLFSNFALSSIFAALDDS</sequence>
<dbReference type="SFLD" id="SFLDF00562">
    <property type="entry name" value="HemN-like__clustered_with_heat"/>
    <property type="match status" value="1"/>
</dbReference>
<evidence type="ECO:0000256" key="2">
    <source>
        <dbReference type="ARBA" id="ARBA00014678"/>
    </source>
</evidence>
<dbReference type="InterPro" id="IPR010723">
    <property type="entry name" value="HemN_C"/>
</dbReference>
<evidence type="ECO:0000313" key="8">
    <source>
        <dbReference type="Proteomes" id="UP000002729"/>
    </source>
</evidence>
<dbReference type="GO" id="GO:0051539">
    <property type="term" value="F:4 iron, 4 sulfur cluster binding"/>
    <property type="evidence" value="ECO:0007669"/>
    <property type="project" value="InterPro"/>
</dbReference>
<dbReference type="SFLD" id="SFLDG01082">
    <property type="entry name" value="B12-binding_domain_containing"/>
    <property type="match status" value="1"/>
</dbReference>
<dbReference type="InterPro" id="IPR023404">
    <property type="entry name" value="rSAM_horseshoe"/>
</dbReference>
<dbReference type="Gene3D" id="3.80.30.20">
    <property type="entry name" value="tm_1862 like domain"/>
    <property type="match status" value="1"/>
</dbReference>
<comment type="similarity">
    <text evidence="1">Belongs to the anaerobic coproporphyrinogen-III oxidase family. HemW subfamily.</text>
</comment>
<dbReference type="GO" id="GO:0004109">
    <property type="term" value="F:coproporphyrinogen oxidase activity"/>
    <property type="evidence" value="ECO:0007669"/>
    <property type="project" value="InterPro"/>
</dbReference>
<evidence type="ECO:0000256" key="4">
    <source>
        <dbReference type="ARBA" id="ARBA00045130"/>
    </source>
</evidence>
<evidence type="ECO:0000259" key="6">
    <source>
        <dbReference type="PROSITE" id="PS51918"/>
    </source>
</evidence>
<dbReference type="SFLD" id="SFLDG01065">
    <property type="entry name" value="anaerobic_coproporphyrinogen-I"/>
    <property type="match status" value="1"/>
</dbReference>
<dbReference type="AlphaFoldDB" id="F0Y7V9"/>
<keyword evidence="8" id="KW-1185">Reference proteome</keyword>
<gene>
    <name evidence="7" type="ORF">AURANDRAFT_37383</name>
</gene>
<dbReference type="RefSeq" id="XP_009036514.1">
    <property type="nucleotide sequence ID" value="XM_009038266.1"/>
</dbReference>
<keyword evidence="5" id="KW-0732">Signal</keyword>
<evidence type="ECO:0000256" key="3">
    <source>
        <dbReference type="ARBA" id="ARBA00033094"/>
    </source>
</evidence>
<evidence type="ECO:0000256" key="1">
    <source>
        <dbReference type="ARBA" id="ARBA00006100"/>
    </source>
</evidence>
<dbReference type="InterPro" id="IPR007197">
    <property type="entry name" value="rSAM"/>
</dbReference>
<dbReference type="KEGG" id="aaf:AURANDRAFT_37383"/>
<evidence type="ECO:0000313" key="7">
    <source>
        <dbReference type="EMBL" id="EGB08501.1"/>
    </source>
</evidence>
<feature type="domain" description="Radical SAM core" evidence="6">
    <location>
        <begin position="19"/>
        <end position="264"/>
    </location>
</feature>
<dbReference type="GO" id="GO:0005737">
    <property type="term" value="C:cytoplasm"/>
    <property type="evidence" value="ECO:0007669"/>
    <property type="project" value="InterPro"/>
</dbReference>
<dbReference type="InterPro" id="IPR034505">
    <property type="entry name" value="Coproporphyrinogen-III_oxidase"/>
</dbReference>
<dbReference type="InterPro" id="IPR058240">
    <property type="entry name" value="rSAM_sf"/>
</dbReference>
<dbReference type="OrthoDB" id="431409at2759"/>
<dbReference type="OMA" id="HIPWCVR"/>
<dbReference type="SUPFAM" id="SSF102114">
    <property type="entry name" value="Radical SAM enzymes"/>
    <property type="match status" value="1"/>
</dbReference>
<name>F0Y7V9_AURAN</name>
<dbReference type="GO" id="GO:0006779">
    <property type="term" value="P:porphyrin-containing compound biosynthetic process"/>
    <property type="evidence" value="ECO:0007669"/>
    <property type="project" value="InterPro"/>
</dbReference>
<feature type="signal peptide" evidence="5">
    <location>
        <begin position="1"/>
        <end position="20"/>
    </location>
</feature>
<dbReference type="EMBL" id="GL833127">
    <property type="protein sequence ID" value="EGB08501.1"/>
    <property type="molecule type" value="Genomic_DNA"/>
</dbReference>
<organism evidence="8">
    <name type="scientific">Aureococcus anophagefferens</name>
    <name type="common">Harmful bloom alga</name>
    <dbReference type="NCBI Taxonomy" id="44056"/>
    <lineage>
        <taxon>Eukaryota</taxon>
        <taxon>Sar</taxon>
        <taxon>Stramenopiles</taxon>
        <taxon>Ochrophyta</taxon>
        <taxon>Pelagophyceae</taxon>
        <taxon>Pelagomonadales</taxon>
        <taxon>Pelagomonadaceae</taxon>
        <taxon>Aureococcus</taxon>
    </lineage>
</organism>
<dbReference type="PROSITE" id="PS51918">
    <property type="entry name" value="RADICAL_SAM"/>
    <property type="match status" value="1"/>
</dbReference>
<reference evidence="7 8" key="1">
    <citation type="journal article" date="2011" name="Proc. Natl. Acad. Sci. U.S.A.">
        <title>Niche of harmful alga Aureococcus anophagefferens revealed through ecogenomics.</title>
        <authorList>
            <person name="Gobler C.J."/>
            <person name="Berry D.L."/>
            <person name="Dyhrman S.T."/>
            <person name="Wilhelm S.W."/>
            <person name="Salamov A."/>
            <person name="Lobanov A.V."/>
            <person name="Zhang Y."/>
            <person name="Collier J.L."/>
            <person name="Wurch L.L."/>
            <person name="Kustka A.B."/>
            <person name="Dill B.D."/>
            <person name="Shah M."/>
            <person name="VerBerkmoes N.C."/>
            <person name="Kuo A."/>
            <person name="Terry A."/>
            <person name="Pangilinan J."/>
            <person name="Lindquist E.A."/>
            <person name="Lucas S."/>
            <person name="Paulsen I.T."/>
            <person name="Hattenrath-Lehmann T.K."/>
            <person name="Talmage S.C."/>
            <person name="Walker E.A."/>
            <person name="Koch F."/>
            <person name="Burson A.M."/>
            <person name="Marcoval M.A."/>
            <person name="Tang Y.Z."/>
            <person name="Lecleir G.R."/>
            <person name="Coyne K.J."/>
            <person name="Berg G.M."/>
            <person name="Bertrand E.M."/>
            <person name="Saito M.A."/>
            <person name="Gladyshev V.N."/>
            <person name="Grigoriev I.V."/>
        </authorList>
    </citation>
    <scope>NUCLEOTIDE SEQUENCE [LARGE SCALE GENOMIC DNA]</scope>
    <source>
        <strain evidence="8">CCMP 1984</strain>
    </source>
</reference>
<evidence type="ECO:0000256" key="5">
    <source>
        <dbReference type="SAM" id="SignalP"/>
    </source>
</evidence>
<dbReference type="Pfam" id="PF04055">
    <property type="entry name" value="Radical_SAM"/>
    <property type="match status" value="1"/>
</dbReference>
<comment type="function">
    <text evidence="4">May be a heme chaperone, appears to bind heme. Homologous bacterial proteins do not have oxygen-independent coproporphyrinogen-III oxidase activity. Binds 1 [4Fe-4S] cluster. The cluster is coordinated with 3 cysteines and an exchangeable S-adenosyl-L-methionine.</text>
</comment>
<dbReference type="eggNOG" id="ENOG502QRH0">
    <property type="taxonomic scope" value="Eukaryota"/>
</dbReference>
<dbReference type="SMART" id="SM00729">
    <property type="entry name" value="Elp3"/>
    <property type="match status" value="1"/>
</dbReference>
<dbReference type="InParanoid" id="F0Y7V9"/>
<dbReference type="InterPro" id="IPR006638">
    <property type="entry name" value="Elp3/MiaA/NifB-like_rSAM"/>
</dbReference>
<proteinExistence type="inferred from homology"/>
<accession>F0Y7V9</accession>
<dbReference type="Proteomes" id="UP000002729">
    <property type="component" value="Unassembled WGS sequence"/>
</dbReference>
<feature type="chain" id="PRO_5003264445" description="Radical S-adenosyl methionine domain-containing protein 1, mitochondrial" evidence="5">
    <location>
        <begin position="21"/>
        <end position="418"/>
    </location>
</feature>
<dbReference type="Pfam" id="PF06969">
    <property type="entry name" value="HemN_C"/>
    <property type="match status" value="1"/>
</dbReference>
<dbReference type="SFLD" id="SFLDS00029">
    <property type="entry name" value="Radical_SAM"/>
    <property type="match status" value="1"/>
</dbReference>